<reference evidence="3 4" key="1">
    <citation type="submission" date="2014-04" db="EMBL/GenBank/DDBJ databases">
        <authorList>
            <consortium name="DOE Joint Genome Institute"/>
            <person name="Kuo A."/>
            <person name="Kohler A."/>
            <person name="Costa M.D."/>
            <person name="Nagy L.G."/>
            <person name="Floudas D."/>
            <person name="Copeland A."/>
            <person name="Barry K.W."/>
            <person name="Cichocki N."/>
            <person name="Veneault-Fourrey C."/>
            <person name="LaButti K."/>
            <person name="Lindquist E.A."/>
            <person name="Lipzen A."/>
            <person name="Lundell T."/>
            <person name="Morin E."/>
            <person name="Murat C."/>
            <person name="Sun H."/>
            <person name="Tunlid A."/>
            <person name="Henrissat B."/>
            <person name="Grigoriev I.V."/>
            <person name="Hibbett D.S."/>
            <person name="Martin F."/>
            <person name="Nordberg H.P."/>
            <person name="Cantor M.N."/>
            <person name="Hua S.X."/>
        </authorList>
    </citation>
    <scope>NUCLEOTIDE SEQUENCE [LARGE SCALE GENOMIC DNA]</scope>
    <source>
        <strain evidence="3 4">Marx 270</strain>
    </source>
</reference>
<evidence type="ECO:0008006" key="5">
    <source>
        <dbReference type="Google" id="ProtNLM"/>
    </source>
</evidence>
<feature type="transmembrane region" description="Helical" evidence="2">
    <location>
        <begin position="40"/>
        <end position="63"/>
    </location>
</feature>
<feature type="region of interest" description="Disordered" evidence="1">
    <location>
        <begin position="1"/>
        <end position="22"/>
    </location>
</feature>
<sequence>MTSSLADTTASVSAVPPTASGPSPPPIVQLLPILLSVVRLSYWAVSLLLQALFAIVTPLYLLWPLTLQLLSPITIILTVVVHATVFTPCSLLYKTIVALYPLYVFCATACITGAVMGIFGRYIIVTILGVFVLSRNSFHRKTTQTQASLPANHPLRRRKRRSVRMQ</sequence>
<evidence type="ECO:0000313" key="4">
    <source>
        <dbReference type="Proteomes" id="UP000054217"/>
    </source>
</evidence>
<evidence type="ECO:0000313" key="3">
    <source>
        <dbReference type="EMBL" id="KIN95910.1"/>
    </source>
</evidence>
<evidence type="ECO:0000256" key="1">
    <source>
        <dbReference type="SAM" id="MobiDB-lite"/>
    </source>
</evidence>
<reference evidence="4" key="2">
    <citation type="submission" date="2015-01" db="EMBL/GenBank/DDBJ databases">
        <title>Evolutionary Origins and Diversification of the Mycorrhizal Mutualists.</title>
        <authorList>
            <consortium name="DOE Joint Genome Institute"/>
            <consortium name="Mycorrhizal Genomics Consortium"/>
            <person name="Kohler A."/>
            <person name="Kuo A."/>
            <person name="Nagy L.G."/>
            <person name="Floudas D."/>
            <person name="Copeland A."/>
            <person name="Barry K.W."/>
            <person name="Cichocki N."/>
            <person name="Veneault-Fourrey C."/>
            <person name="LaButti K."/>
            <person name="Lindquist E.A."/>
            <person name="Lipzen A."/>
            <person name="Lundell T."/>
            <person name="Morin E."/>
            <person name="Murat C."/>
            <person name="Riley R."/>
            <person name="Ohm R."/>
            <person name="Sun H."/>
            <person name="Tunlid A."/>
            <person name="Henrissat B."/>
            <person name="Grigoriev I.V."/>
            <person name="Hibbett D.S."/>
            <person name="Martin F."/>
        </authorList>
    </citation>
    <scope>NUCLEOTIDE SEQUENCE [LARGE SCALE GENOMIC DNA]</scope>
    <source>
        <strain evidence="4">Marx 270</strain>
    </source>
</reference>
<keyword evidence="2" id="KW-0812">Transmembrane</keyword>
<keyword evidence="2" id="KW-1133">Transmembrane helix</keyword>
<protein>
    <recommendedName>
        <fullName evidence="5">Transmembrane protein</fullName>
    </recommendedName>
</protein>
<evidence type="ECO:0000256" key="2">
    <source>
        <dbReference type="SAM" id="Phobius"/>
    </source>
</evidence>
<feature type="transmembrane region" description="Helical" evidence="2">
    <location>
        <begin position="75"/>
        <end position="96"/>
    </location>
</feature>
<dbReference type="AlphaFoldDB" id="A0A0C3NJT3"/>
<keyword evidence="2" id="KW-0472">Membrane</keyword>
<gene>
    <name evidence="3" type="ORF">M404DRAFT_1007112</name>
</gene>
<dbReference type="OrthoDB" id="3366475at2759"/>
<feature type="region of interest" description="Disordered" evidence="1">
    <location>
        <begin position="143"/>
        <end position="166"/>
    </location>
</feature>
<proteinExistence type="predicted"/>
<organism evidence="3 4">
    <name type="scientific">Pisolithus tinctorius Marx 270</name>
    <dbReference type="NCBI Taxonomy" id="870435"/>
    <lineage>
        <taxon>Eukaryota</taxon>
        <taxon>Fungi</taxon>
        <taxon>Dikarya</taxon>
        <taxon>Basidiomycota</taxon>
        <taxon>Agaricomycotina</taxon>
        <taxon>Agaricomycetes</taxon>
        <taxon>Agaricomycetidae</taxon>
        <taxon>Boletales</taxon>
        <taxon>Sclerodermatineae</taxon>
        <taxon>Pisolithaceae</taxon>
        <taxon>Pisolithus</taxon>
    </lineage>
</organism>
<feature type="compositionally biased region" description="Low complexity" evidence="1">
    <location>
        <begin position="8"/>
        <end position="21"/>
    </location>
</feature>
<dbReference type="HOGENOM" id="CLU_115479_0_0_1"/>
<dbReference type="InParanoid" id="A0A0C3NJT3"/>
<feature type="compositionally biased region" description="Basic residues" evidence="1">
    <location>
        <begin position="154"/>
        <end position="166"/>
    </location>
</feature>
<keyword evidence="4" id="KW-1185">Reference proteome</keyword>
<dbReference type="EMBL" id="KN832058">
    <property type="protein sequence ID" value="KIN95910.1"/>
    <property type="molecule type" value="Genomic_DNA"/>
</dbReference>
<feature type="transmembrane region" description="Helical" evidence="2">
    <location>
        <begin position="102"/>
        <end position="133"/>
    </location>
</feature>
<accession>A0A0C3NJT3</accession>
<dbReference type="Proteomes" id="UP000054217">
    <property type="component" value="Unassembled WGS sequence"/>
</dbReference>
<name>A0A0C3NJT3_PISTI</name>